<keyword evidence="6 7" id="KW-0472">Membrane</keyword>
<evidence type="ECO:0000256" key="4">
    <source>
        <dbReference type="ARBA" id="ARBA00022692"/>
    </source>
</evidence>
<evidence type="ECO:0000256" key="2">
    <source>
        <dbReference type="ARBA" id="ARBA00022676"/>
    </source>
</evidence>
<sequence>MIGFKYAIVYYERKERFAGQTKYSFGRMCSLALDAITSFTYRPIQFISVLIILSLIMVIVGVICIIVQNTQKGFSADWLKIFTALWSISTLQLIAIRIIGDYVGRTYRETKKRPRYFIDVDLTKEE</sequence>
<organism evidence="8">
    <name type="scientific">bioreactor metagenome</name>
    <dbReference type="NCBI Taxonomy" id="1076179"/>
    <lineage>
        <taxon>unclassified sequences</taxon>
        <taxon>metagenomes</taxon>
        <taxon>ecological metagenomes</taxon>
    </lineage>
</organism>
<dbReference type="PANTHER" id="PTHR48090:SF1">
    <property type="entry name" value="PROPHAGE BACTOPRENOL GLUCOSYL TRANSFERASE HOMOLOG"/>
    <property type="match status" value="1"/>
</dbReference>
<evidence type="ECO:0000256" key="1">
    <source>
        <dbReference type="ARBA" id="ARBA00004141"/>
    </source>
</evidence>
<keyword evidence="2 8" id="KW-0328">Glycosyltransferase</keyword>
<comment type="subcellular location">
    <subcellularLocation>
        <location evidence="1">Membrane</location>
        <topology evidence="1">Multi-pass membrane protein</topology>
    </subcellularLocation>
</comment>
<keyword evidence="5 7" id="KW-1133">Transmembrane helix</keyword>
<gene>
    <name evidence="8" type="primary">ykoT_7</name>
    <name evidence="8" type="ORF">SDC9_167883</name>
</gene>
<dbReference type="GO" id="GO:0016757">
    <property type="term" value="F:glycosyltransferase activity"/>
    <property type="evidence" value="ECO:0007669"/>
    <property type="project" value="UniProtKB-KW"/>
</dbReference>
<evidence type="ECO:0000313" key="8">
    <source>
        <dbReference type="EMBL" id="MPN20504.1"/>
    </source>
</evidence>
<dbReference type="InterPro" id="IPR050256">
    <property type="entry name" value="Glycosyltransferase_2"/>
</dbReference>
<dbReference type="EC" id="2.4.-.-" evidence="8"/>
<reference evidence="8" key="1">
    <citation type="submission" date="2019-08" db="EMBL/GenBank/DDBJ databases">
        <authorList>
            <person name="Kucharzyk K."/>
            <person name="Murdoch R.W."/>
            <person name="Higgins S."/>
            <person name="Loffler F."/>
        </authorList>
    </citation>
    <scope>NUCLEOTIDE SEQUENCE</scope>
</reference>
<dbReference type="AlphaFoldDB" id="A0A645G8T8"/>
<evidence type="ECO:0000256" key="6">
    <source>
        <dbReference type="ARBA" id="ARBA00023136"/>
    </source>
</evidence>
<protein>
    <submittedName>
        <fullName evidence="8">Putative glycosyltransferase YkoT</fullName>
        <ecNumber evidence="8">2.4.-.-</ecNumber>
    </submittedName>
</protein>
<dbReference type="PANTHER" id="PTHR48090">
    <property type="entry name" value="UNDECAPRENYL-PHOSPHATE 4-DEOXY-4-FORMAMIDO-L-ARABINOSE TRANSFERASE-RELATED"/>
    <property type="match status" value="1"/>
</dbReference>
<proteinExistence type="predicted"/>
<evidence type="ECO:0000256" key="7">
    <source>
        <dbReference type="SAM" id="Phobius"/>
    </source>
</evidence>
<feature type="transmembrane region" description="Helical" evidence="7">
    <location>
        <begin position="81"/>
        <end position="103"/>
    </location>
</feature>
<keyword evidence="4 7" id="KW-0812">Transmembrane</keyword>
<feature type="transmembrane region" description="Helical" evidence="7">
    <location>
        <begin position="46"/>
        <end position="69"/>
    </location>
</feature>
<comment type="caution">
    <text evidence="8">The sequence shown here is derived from an EMBL/GenBank/DDBJ whole genome shotgun (WGS) entry which is preliminary data.</text>
</comment>
<accession>A0A645G8T8</accession>
<evidence type="ECO:0000256" key="5">
    <source>
        <dbReference type="ARBA" id="ARBA00022989"/>
    </source>
</evidence>
<name>A0A645G8T8_9ZZZZ</name>
<keyword evidence="3 8" id="KW-0808">Transferase</keyword>
<dbReference type="GO" id="GO:0005886">
    <property type="term" value="C:plasma membrane"/>
    <property type="evidence" value="ECO:0007669"/>
    <property type="project" value="TreeGrafter"/>
</dbReference>
<evidence type="ECO:0000256" key="3">
    <source>
        <dbReference type="ARBA" id="ARBA00022679"/>
    </source>
</evidence>
<dbReference type="EMBL" id="VSSQ01068289">
    <property type="protein sequence ID" value="MPN20504.1"/>
    <property type="molecule type" value="Genomic_DNA"/>
</dbReference>